<name>A0A829R9E2_LISGR</name>
<dbReference type="GO" id="GO:0005886">
    <property type="term" value="C:plasma membrane"/>
    <property type="evidence" value="ECO:0007669"/>
    <property type="project" value="UniProtKB-SubCell"/>
</dbReference>
<proteinExistence type="predicted"/>
<dbReference type="Proteomes" id="UP000019251">
    <property type="component" value="Unassembled WGS sequence"/>
</dbReference>
<evidence type="ECO:0000256" key="3">
    <source>
        <dbReference type="ARBA" id="ARBA00022553"/>
    </source>
</evidence>
<protein>
    <submittedName>
        <fullName evidence="8">Two-component sensor kinase YesM</fullName>
    </submittedName>
</protein>
<dbReference type="SUPFAM" id="SSF55874">
    <property type="entry name" value="ATPase domain of HSP90 chaperone/DNA topoisomerase II/histidine kinase"/>
    <property type="match status" value="1"/>
</dbReference>
<comment type="subcellular location">
    <subcellularLocation>
        <location evidence="1">Cell membrane</location>
        <topology evidence="1">Multi-pass membrane protein</topology>
    </subcellularLocation>
</comment>
<keyword evidence="3" id="KW-0597">Phosphoprotein</keyword>
<dbReference type="InterPro" id="IPR036890">
    <property type="entry name" value="HATPase_C_sf"/>
</dbReference>
<dbReference type="PROSITE" id="PS50885">
    <property type="entry name" value="HAMP"/>
    <property type="match status" value="1"/>
</dbReference>
<feature type="transmembrane region" description="Helical" evidence="6">
    <location>
        <begin position="266"/>
        <end position="293"/>
    </location>
</feature>
<keyword evidence="5 6" id="KW-0472">Membrane</keyword>
<keyword evidence="2" id="KW-1003">Cell membrane</keyword>
<evidence type="ECO:0000256" key="4">
    <source>
        <dbReference type="ARBA" id="ARBA00022679"/>
    </source>
</evidence>
<feature type="domain" description="HAMP" evidence="7">
    <location>
        <begin position="302"/>
        <end position="350"/>
    </location>
</feature>
<dbReference type="Gene3D" id="1.20.120.1530">
    <property type="match status" value="1"/>
</dbReference>
<dbReference type="InterPro" id="IPR010559">
    <property type="entry name" value="Sig_transdc_His_kin_internal"/>
</dbReference>
<keyword evidence="6" id="KW-1133">Transmembrane helix</keyword>
<dbReference type="Pfam" id="PF06580">
    <property type="entry name" value="His_kinase"/>
    <property type="match status" value="1"/>
</dbReference>
<dbReference type="GO" id="GO:0000155">
    <property type="term" value="F:phosphorelay sensor kinase activity"/>
    <property type="evidence" value="ECO:0007669"/>
    <property type="project" value="InterPro"/>
</dbReference>
<evidence type="ECO:0000259" key="7">
    <source>
        <dbReference type="PROSITE" id="PS50885"/>
    </source>
</evidence>
<dbReference type="AlphaFoldDB" id="A0A829R9E2"/>
<dbReference type="Gene3D" id="3.30.565.10">
    <property type="entry name" value="Histidine kinase-like ATPase, C-terminal domain"/>
    <property type="match status" value="1"/>
</dbReference>
<keyword evidence="8" id="KW-0418">Kinase</keyword>
<feature type="transmembrane region" description="Helical" evidence="6">
    <location>
        <begin position="14"/>
        <end position="34"/>
    </location>
</feature>
<evidence type="ECO:0000256" key="5">
    <source>
        <dbReference type="ARBA" id="ARBA00023136"/>
    </source>
</evidence>
<sequence length="573" mass="65407">MGKRNVFKQLLKTYAFILLVAITVFAVLISYSMIHQERKKAKIALAQSAGHVADIIREKNSKLDLLIRDLVSNQDKIDNLQAFFEKNESDYLKYSIHQQRDNNGSGFIYLPQQLREIYYDDDTITAIGISLNNEKKVLYSSLDNKNGQFLQRLPVEKEGVRIQKVLINPNTLEQMGTLYLTLRAKEFKQTLVTYGANLPVSLFVTTEQNNLVYDYRMNAADSSLAVLKQGLKNNSLASLSKNHYFMQSVTASNGYKIVTVVAEKQVWIALLGPLSILWVGVVLLDLLLITALYKMFSKYDGQVKSILRSMEDVSSGKLEARIEEADKQGELYAISNGINQMLDNINQYMDDIYRLELAQRDAHMRALQSQINPHFLYNTLEYIRMYAVSLEADDLADVVYAFATLLRNNISQEKTTTIAAELEFCEKYFYLYQMRYPDRLAYSFSVAEEVKEVVIPKFIIQPLLENYFLHGIDYSRIDNAGSLKAFSENGEIVISVADNGLGMTAKEIETLNMELKQKNSLEGAESIGIRNVNERLRVYFDNQYSFTFQQNESGGVTAQIRFPLRHADQKEGI</sequence>
<dbReference type="InterPro" id="IPR051552">
    <property type="entry name" value="HptR"/>
</dbReference>
<evidence type="ECO:0000313" key="9">
    <source>
        <dbReference type="Proteomes" id="UP000019251"/>
    </source>
</evidence>
<keyword evidence="4" id="KW-0808">Transferase</keyword>
<dbReference type="PANTHER" id="PTHR42713">
    <property type="entry name" value="HISTIDINE KINASE-RELATED"/>
    <property type="match status" value="1"/>
</dbReference>
<dbReference type="RefSeq" id="WP_036103453.1">
    <property type="nucleotide sequence ID" value="NZ_AODG01000003.1"/>
</dbReference>
<dbReference type="Pfam" id="PF00672">
    <property type="entry name" value="HAMP"/>
    <property type="match status" value="1"/>
</dbReference>
<evidence type="ECO:0000256" key="1">
    <source>
        <dbReference type="ARBA" id="ARBA00004651"/>
    </source>
</evidence>
<dbReference type="PANTHER" id="PTHR42713:SF2">
    <property type="entry name" value="TWO-COMPONENT SENSOR KINASE YESM"/>
    <property type="match status" value="1"/>
</dbReference>
<organism evidence="8 9">
    <name type="scientific">Listeria grayi FSL F6-1183</name>
    <dbReference type="NCBI Taxonomy" id="1265827"/>
    <lineage>
        <taxon>Bacteria</taxon>
        <taxon>Bacillati</taxon>
        <taxon>Bacillota</taxon>
        <taxon>Bacilli</taxon>
        <taxon>Bacillales</taxon>
        <taxon>Listeriaceae</taxon>
        <taxon>Listeria</taxon>
    </lineage>
</organism>
<evidence type="ECO:0000313" key="8">
    <source>
        <dbReference type="EMBL" id="EUJ30350.1"/>
    </source>
</evidence>
<evidence type="ECO:0000256" key="6">
    <source>
        <dbReference type="SAM" id="Phobius"/>
    </source>
</evidence>
<accession>A0A829R9E2</accession>
<evidence type="ECO:0000256" key="2">
    <source>
        <dbReference type="ARBA" id="ARBA00022475"/>
    </source>
</evidence>
<dbReference type="EMBL" id="AODG01000003">
    <property type="protein sequence ID" value="EUJ30350.1"/>
    <property type="molecule type" value="Genomic_DNA"/>
</dbReference>
<keyword evidence="6" id="KW-0812">Transmembrane</keyword>
<gene>
    <name evidence="8" type="ORF">LMUR_00660</name>
</gene>
<comment type="caution">
    <text evidence="8">The sequence shown here is derived from an EMBL/GenBank/DDBJ whole genome shotgun (WGS) entry which is preliminary data.</text>
</comment>
<reference evidence="8 9" key="1">
    <citation type="submission" date="2012-12" db="EMBL/GenBank/DDBJ databases">
        <title>Novel taxa of Listeriaceae from agricultural environments in the United States.</title>
        <authorList>
            <person name="den Bakker H.C."/>
            <person name="Allred A."/>
            <person name="Warchocki S."/>
            <person name="Wright E.M."/>
            <person name="Burrell A."/>
            <person name="Nightingale K.K."/>
            <person name="Kephart D."/>
            <person name="Wiedmann M."/>
        </authorList>
    </citation>
    <scope>NUCLEOTIDE SEQUENCE [LARGE SCALE GENOMIC DNA]</scope>
    <source>
        <strain evidence="8 9">FSL F6-1183</strain>
    </source>
</reference>
<dbReference type="InterPro" id="IPR003660">
    <property type="entry name" value="HAMP_dom"/>
</dbReference>